<dbReference type="HOGENOM" id="CLU_569980_0_0_1"/>
<dbReference type="InParanoid" id="S8DMX8"/>
<protein>
    <recommendedName>
        <fullName evidence="2">Fungal-type protein kinase domain-containing protein</fullName>
    </recommendedName>
</protein>
<evidence type="ECO:0000259" key="2">
    <source>
        <dbReference type="Pfam" id="PF17667"/>
    </source>
</evidence>
<dbReference type="STRING" id="743788.S8DMX8"/>
<accession>S8DMX8</accession>
<evidence type="ECO:0000256" key="1">
    <source>
        <dbReference type="SAM" id="MobiDB-lite"/>
    </source>
</evidence>
<feature type="region of interest" description="Disordered" evidence="1">
    <location>
        <begin position="369"/>
        <end position="390"/>
    </location>
</feature>
<dbReference type="AlphaFoldDB" id="S8DMX8"/>
<feature type="region of interest" description="Disordered" evidence="1">
    <location>
        <begin position="101"/>
        <end position="135"/>
    </location>
</feature>
<keyword evidence="4" id="KW-1185">Reference proteome</keyword>
<evidence type="ECO:0000313" key="4">
    <source>
        <dbReference type="Proteomes" id="UP000015241"/>
    </source>
</evidence>
<name>S8DMX8_FOMSC</name>
<dbReference type="InterPro" id="IPR040976">
    <property type="entry name" value="Pkinase_fungal"/>
</dbReference>
<reference evidence="3 4" key="1">
    <citation type="journal article" date="2012" name="Science">
        <title>The Paleozoic origin of enzymatic lignin decomposition reconstructed from 31 fungal genomes.</title>
        <authorList>
            <person name="Floudas D."/>
            <person name="Binder M."/>
            <person name="Riley R."/>
            <person name="Barry K."/>
            <person name="Blanchette R.A."/>
            <person name="Henrissat B."/>
            <person name="Martinez A.T."/>
            <person name="Otillar R."/>
            <person name="Spatafora J.W."/>
            <person name="Yadav J.S."/>
            <person name="Aerts A."/>
            <person name="Benoit I."/>
            <person name="Boyd A."/>
            <person name="Carlson A."/>
            <person name="Copeland A."/>
            <person name="Coutinho P.M."/>
            <person name="de Vries R.P."/>
            <person name="Ferreira P."/>
            <person name="Findley K."/>
            <person name="Foster B."/>
            <person name="Gaskell J."/>
            <person name="Glotzer D."/>
            <person name="Gorecki P."/>
            <person name="Heitman J."/>
            <person name="Hesse C."/>
            <person name="Hori C."/>
            <person name="Igarashi K."/>
            <person name="Jurgens J.A."/>
            <person name="Kallen N."/>
            <person name="Kersten P."/>
            <person name="Kohler A."/>
            <person name="Kuees U."/>
            <person name="Kumar T.K.A."/>
            <person name="Kuo A."/>
            <person name="LaButti K."/>
            <person name="Larrondo L.F."/>
            <person name="Lindquist E."/>
            <person name="Ling A."/>
            <person name="Lombard V."/>
            <person name="Lucas S."/>
            <person name="Lundell T."/>
            <person name="Martin R."/>
            <person name="McLaughlin D.J."/>
            <person name="Morgenstern I."/>
            <person name="Morin E."/>
            <person name="Murat C."/>
            <person name="Nagy L.G."/>
            <person name="Nolan M."/>
            <person name="Ohm R.A."/>
            <person name="Patyshakuliyeva A."/>
            <person name="Rokas A."/>
            <person name="Ruiz-Duenas F.J."/>
            <person name="Sabat G."/>
            <person name="Salamov A."/>
            <person name="Samejima M."/>
            <person name="Schmutz J."/>
            <person name="Slot J.C."/>
            <person name="St John F."/>
            <person name="Stenlid J."/>
            <person name="Sun H."/>
            <person name="Sun S."/>
            <person name="Syed K."/>
            <person name="Tsang A."/>
            <person name="Wiebenga A."/>
            <person name="Young D."/>
            <person name="Pisabarro A."/>
            <person name="Eastwood D.C."/>
            <person name="Martin F."/>
            <person name="Cullen D."/>
            <person name="Grigoriev I.V."/>
            <person name="Hibbett D.S."/>
        </authorList>
    </citation>
    <scope>NUCLEOTIDE SEQUENCE</scope>
    <source>
        <strain evidence="4">FP-58527</strain>
    </source>
</reference>
<dbReference type="Proteomes" id="UP000015241">
    <property type="component" value="Unassembled WGS sequence"/>
</dbReference>
<organism evidence="3 4">
    <name type="scientific">Fomitopsis schrenkii</name>
    <name type="common">Brown rot fungus</name>
    <dbReference type="NCBI Taxonomy" id="2126942"/>
    <lineage>
        <taxon>Eukaryota</taxon>
        <taxon>Fungi</taxon>
        <taxon>Dikarya</taxon>
        <taxon>Basidiomycota</taxon>
        <taxon>Agaricomycotina</taxon>
        <taxon>Agaricomycetes</taxon>
        <taxon>Polyporales</taxon>
        <taxon>Fomitopsis</taxon>
    </lineage>
</organism>
<feature type="domain" description="Fungal-type protein kinase" evidence="2">
    <location>
        <begin position="241"/>
        <end position="519"/>
    </location>
</feature>
<evidence type="ECO:0000313" key="3">
    <source>
        <dbReference type="EMBL" id="EPS94731.1"/>
    </source>
</evidence>
<gene>
    <name evidence="3" type="ORF">FOMPIDRAFT_1169388</name>
</gene>
<dbReference type="Pfam" id="PF17667">
    <property type="entry name" value="Pkinase_fungal"/>
    <property type="match status" value="1"/>
</dbReference>
<sequence>MELRMAQVSVDVFMQAFLPDKDVPEDLQAAVEIFKPECFRTIENPMYAELCKVGTSVFDQAARREGVPKLVAKDTNYWPDPTDKNDYDDAAKPDVTVYPDTEEAERAYKIKPSRQRKNETTVQEGGEEGESESDVGFQARTAWSWAYLCIEAKANQDYLPFALPKAKKTTRKRKTKKGAKKGNKAASGAPSDTPQSQPAPPTASKTDSPAATAPTASPTTGTPASDNSTTPSFLHSASKFGKETLGQISRYAAKILRRQFLAHCFTIFVYRNYAWLMRWDRAGLVISEPFDFIQQPQLLHRFFYLFACMTDVERGCDPTVQPATEAEIGRMRAFTNYDTEWHRTKFLSSVEEGPVVKISVPASDMITRGELQRGKKDTQTSSSPESAPPREFLVGKPLFMSNSPTGSGTKGFIAYDVAEDRLVFLKDCWRPEAETYYPEGEVYLHLHSKKVKYIATPVGAGDVVDDCGGIHTTRAHKFLAVGTPQWQHYRLILEEVAMPLEEYANSLELIDILYCAVQGMSPATFVMTIHTHALPSAPGRVGGWRAASRC</sequence>
<feature type="compositionally biased region" description="Low complexity" evidence="1">
    <location>
        <begin position="202"/>
        <end position="225"/>
    </location>
</feature>
<dbReference type="EMBL" id="KE504224">
    <property type="protein sequence ID" value="EPS94731.1"/>
    <property type="molecule type" value="Genomic_DNA"/>
</dbReference>
<dbReference type="eggNOG" id="ENOG502SIZI">
    <property type="taxonomic scope" value="Eukaryota"/>
</dbReference>
<feature type="compositionally biased region" description="Basic residues" evidence="1">
    <location>
        <begin position="167"/>
        <end position="183"/>
    </location>
</feature>
<dbReference type="OrthoDB" id="2791154at2759"/>
<proteinExistence type="predicted"/>
<feature type="region of interest" description="Disordered" evidence="1">
    <location>
        <begin position="167"/>
        <end position="233"/>
    </location>
</feature>